<keyword evidence="1" id="KW-0812">Transmembrane</keyword>
<dbReference type="EMBL" id="DF820455">
    <property type="protein sequence ID" value="GAK49825.1"/>
    <property type="molecule type" value="Genomic_DNA"/>
</dbReference>
<feature type="transmembrane region" description="Helical" evidence="1">
    <location>
        <begin position="265"/>
        <end position="283"/>
    </location>
</feature>
<dbReference type="PANTHER" id="PTHR43179">
    <property type="entry name" value="RHAMNOSYLTRANSFERASE WBBL"/>
    <property type="match status" value="1"/>
</dbReference>
<evidence type="ECO:0000313" key="3">
    <source>
        <dbReference type="EMBL" id="GAK49825.1"/>
    </source>
</evidence>
<evidence type="ECO:0000313" key="4">
    <source>
        <dbReference type="Proteomes" id="UP000030700"/>
    </source>
</evidence>
<dbReference type="Gene3D" id="3.90.550.10">
    <property type="entry name" value="Spore Coat Polysaccharide Biosynthesis Protein SpsA, Chain A"/>
    <property type="match status" value="1"/>
</dbReference>
<sequence length="311" mass="35343">MSLDLSIVIVSFNTSRLLEECVASIYAQTRGVSFEIIVVDNASADDSVAMLKRRFPYIRRIENVTNNRYAIANNQGLEAAQGRYVLYLNSDTLLQGNTLAELCGFLDRYPQVGGVGGRLVYADGAFQDSCFRFPSALNLFYLATLARFYWETPLSGNYAPHEVETPRPVDFVVGACFLARRDVLRQCQGMNPAFFLYGEDSDLCYRMRRLGWEIYYFPTEHAVIHYAGASTPHLLGAEAEKKHLQGWRARFQFVRKHYPFWRRSMIFAAMCAAFGVNVLLYGATALKRRDWNAAQPLRLHWQITKAALAAL</sequence>
<reference evidence="3" key="1">
    <citation type="journal article" date="2015" name="PeerJ">
        <title>First genomic representation of candidate bacterial phylum KSB3 points to enhanced environmental sensing as a trigger of wastewater bulking.</title>
        <authorList>
            <person name="Sekiguchi Y."/>
            <person name="Ohashi A."/>
            <person name="Parks D.H."/>
            <person name="Yamauchi T."/>
            <person name="Tyson G.W."/>
            <person name="Hugenholtz P."/>
        </authorList>
    </citation>
    <scope>NUCLEOTIDE SEQUENCE [LARGE SCALE GENOMIC DNA]</scope>
</reference>
<keyword evidence="1" id="KW-1133">Transmembrane helix</keyword>
<organism evidence="3">
    <name type="scientific">Candidatus Moduliflexus flocculans</name>
    <dbReference type="NCBI Taxonomy" id="1499966"/>
    <lineage>
        <taxon>Bacteria</taxon>
        <taxon>Candidatus Moduliflexota</taxon>
        <taxon>Candidatus Moduliflexia</taxon>
        <taxon>Candidatus Moduliflexales</taxon>
        <taxon>Candidatus Moduliflexaceae</taxon>
    </lineage>
</organism>
<dbReference type="HOGENOM" id="CLU_023845_0_1_0"/>
<keyword evidence="1" id="KW-0472">Membrane</keyword>
<dbReference type="CDD" id="cd04186">
    <property type="entry name" value="GT_2_like_c"/>
    <property type="match status" value="1"/>
</dbReference>
<dbReference type="STRING" id="1499966.U14_01049"/>
<keyword evidence="4" id="KW-1185">Reference proteome</keyword>
<evidence type="ECO:0000256" key="1">
    <source>
        <dbReference type="SAM" id="Phobius"/>
    </source>
</evidence>
<name>A0A0S6VWM3_9BACT</name>
<dbReference type="InterPro" id="IPR029044">
    <property type="entry name" value="Nucleotide-diphossugar_trans"/>
</dbReference>
<proteinExistence type="predicted"/>
<gene>
    <name evidence="3" type="ORF">U14_01049</name>
</gene>
<dbReference type="Pfam" id="PF00535">
    <property type="entry name" value="Glycos_transf_2"/>
    <property type="match status" value="1"/>
</dbReference>
<dbReference type="AlphaFoldDB" id="A0A0S6VWM3"/>
<protein>
    <submittedName>
        <fullName evidence="3">Glycosyl transferase family 2</fullName>
    </submittedName>
</protein>
<feature type="domain" description="Glycosyltransferase 2-like" evidence="2">
    <location>
        <begin position="6"/>
        <end position="185"/>
    </location>
</feature>
<dbReference type="PANTHER" id="PTHR43179:SF7">
    <property type="entry name" value="RHAMNOSYLTRANSFERASE WBBL"/>
    <property type="match status" value="1"/>
</dbReference>
<dbReference type="SUPFAM" id="SSF53448">
    <property type="entry name" value="Nucleotide-diphospho-sugar transferases"/>
    <property type="match status" value="1"/>
</dbReference>
<dbReference type="GO" id="GO:0016740">
    <property type="term" value="F:transferase activity"/>
    <property type="evidence" value="ECO:0007669"/>
    <property type="project" value="UniProtKB-KW"/>
</dbReference>
<dbReference type="Proteomes" id="UP000030700">
    <property type="component" value="Unassembled WGS sequence"/>
</dbReference>
<accession>A0A0S6VWM3</accession>
<keyword evidence="3" id="KW-0808">Transferase</keyword>
<evidence type="ECO:0000259" key="2">
    <source>
        <dbReference type="Pfam" id="PF00535"/>
    </source>
</evidence>
<dbReference type="InterPro" id="IPR001173">
    <property type="entry name" value="Glyco_trans_2-like"/>
</dbReference>